<dbReference type="Gene3D" id="3.40.50.300">
    <property type="entry name" value="P-loop containing nucleotide triphosphate hydrolases"/>
    <property type="match status" value="1"/>
</dbReference>
<dbReference type="GO" id="GO:0003924">
    <property type="term" value="F:GTPase activity"/>
    <property type="evidence" value="ECO:0007669"/>
    <property type="project" value="InterPro"/>
</dbReference>
<name>A0A0G0LT89_9BACT</name>
<dbReference type="AlphaFoldDB" id="A0A0G0LT89"/>
<dbReference type="InterPro" id="IPR031167">
    <property type="entry name" value="G_OBG"/>
</dbReference>
<dbReference type="InterPro" id="IPR031662">
    <property type="entry name" value="GTP-binding_2"/>
</dbReference>
<dbReference type="PROSITE" id="PS51710">
    <property type="entry name" value="G_OBG"/>
    <property type="match status" value="1"/>
</dbReference>
<dbReference type="GO" id="GO:0005525">
    <property type="term" value="F:GTP binding"/>
    <property type="evidence" value="ECO:0007669"/>
    <property type="project" value="UniProtKB-KW"/>
</dbReference>
<evidence type="ECO:0000313" key="5">
    <source>
        <dbReference type="EMBL" id="KKQ94252.1"/>
    </source>
</evidence>
<dbReference type="InterPro" id="IPR006074">
    <property type="entry name" value="GTP1-OBG_CS"/>
</dbReference>
<feature type="domain" description="OBG-type G" evidence="4">
    <location>
        <begin position="69"/>
        <end position="307"/>
    </location>
</feature>
<evidence type="ECO:0000256" key="1">
    <source>
        <dbReference type="ARBA" id="ARBA00022741"/>
    </source>
</evidence>
<dbReference type="Proteomes" id="UP000034932">
    <property type="component" value="Unassembled WGS sequence"/>
</dbReference>
<dbReference type="CDD" id="cd01896">
    <property type="entry name" value="DRG"/>
    <property type="match status" value="1"/>
</dbReference>
<reference evidence="5 6" key="1">
    <citation type="journal article" date="2015" name="Nature">
        <title>rRNA introns, odd ribosomes, and small enigmatic genomes across a large radiation of phyla.</title>
        <authorList>
            <person name="Brown C.T."/>
            <person name="Hug L.A."/>
            <person name="Thomas B.C."/>
            <person name="Sharon I."/>
            <person name="Castelle C.J."/>
            <person name="Singh A."/>
            <person name="Wilkins M.J."/>
            <person name="Williams K.H."/>
            <person name="Banfield J.F."/>
        </authorList>
    </citation>
    <scope>NUCLEOTIDE SEQUENCE [LARGE SCALE GENOMIC DNA]</scope>
</reference>
<protein>
    <submittedName>
        <fullName evidence="5">Small GTP-binding protein</fullName>
    </submittedName>
</protein>
<accession>A0A0G0LT89</accession>
<dbReference type="InterPro" id="IPR006073">
    <property type="entry name" value="GTP-bd"/>
</dbReference>
<dbReference type="PANTHER" id="PTHR43127">
    <property type="entry name" value="DEVELOPMENTALLY-REGULATED GTP-BINDING PROTEIN 2"/>
    <property type="match status" value="1"/>
</dbReference>
<comment type="caution">
    <text evidence="5">The sequence shown here is derived from an EMBL/GenBank/DDBJ whole genome shotgun (WGS) entry which is preliminary data.</text>
</comment>
<dbReference type="InterPro" id="IPR012675">
    <property type="entry name" value="Beta-grasp_dom_sf"/>
</dbReference>
<dbReference type="NCBIfam" id="TIGR00231">
    <property type="entry name" value="small_GTP"/>
    <property type="match status" value="1"/>
</dbReference>
<gene>
    <name evidence="5" type="ORF">UT19_C0003G0057</name>
</gene>
<organism evidence="5 6">
    <name type="scientific">Candidatus Woesebacteria bacterium GW2011_GWB1_39_10b</name>
    <dbReference type="NCBI Taxonomy" id="1618573"/>
    <lineage>
        <taxon>Bacteria</taxon>
        <taxon>Candidatus Woeseibacteriota</taxon>
    </lineage>
</organism>
<dbReference type="InterPro" id="IPR012676">
    <property type="entry name" value="TGS-like"/>
</dbReference>
<dbReference type="InterPro" id="IPR027417">
    <property type="entry name" value="P-loop_NTPase"/>
</dbReference>
<evidence type="ECO:0000313" key="6">
    <source>
        <dbReference type="Proteomes" id="UP000034932"/>
    </source>
</evidence>
<dbReference type="Pfam" id="PF16897">
    <property type="entry name" value="MMR_HSR1_Xtn"/>
    <property type="match status" value="1"/>
</dbReference>
<sequence length="381" mass="41829">MVHLTNSENTHMNIKRIEKEIRDTPYHKGTEHHIGRLRAKLAKLKDGLRVESVKKGGGGGYAVKKQGDAAVILIGPPSAGKSTLINKLTNAQSKVAPYAFTTVNVIPGMMIYKNARIQILDVPGLIEGAEEGRGRGREVLSVARGADLIILMTDVDRPEATERIKKTLEENGIRLNIVRPNVIIDKKVSGGLTLHSNIKQDLTKETIKSIAQELGIKNAEITINEKLTIERLIDAFSLNRVYVPSISIINKADLNNKVTGAKLIHPAFPTGRPPGVFEAATVTPLFISAEKGTGLTELKEKMWLSLNFLRGYLVRPDEDPDFDNPIIMKVGSTLYDVGEKLGEDFVKEKIKAKIWGAGSKFPGQEVSLSTKLAEGMQVRFI</sequence>
<dbReference type="SUPFAM" id="SSF81271">
    <property type="entry name" value="TGS-like"/>
    <property type="match status" value="1"/>
</dbReference>
<keyword evidence="3" id="KW-0342">GTP-binding</keyword>
<dbReference type="InterPro" id="IPR045001">
    <property type="entry name" value="DRG"/>
</dbReference>
<dbReference type="SUPFAM" id="SSF52540">
    <property type="entry name" value="P-loop containing nucleoside triphosphate hydrolases"/>
    <property type="match status" value="1"/>
</dbReference>
<evidence type="ECO:0000256" key="2">
    <source>
        <dbReference type="ARBA" id="ARBA00022842"/>
    </source>
</evidence>
<dbReference type="Pfam" id="PF01926">
    <property type="entry name" value="MMR_HSR1"/>
    <property type="match status" value="1"/>
</dbReference>
<proteinExistence type="predicted"/>
<keyword evidence="1" id="KW-0547">Nucleotide-binding</keyword>
<evidence type="ECO:0000256" key="3">
    <source>
        <dbReference type="ARBA" id="ARBA00023134"/>
    </source>
</evidence>
<dbReference type="InterPro" id="IPR005225">
    <property type="entry name" value="Small_GTP-bd"/>
</dbReference>
<evidence type="ECO:0000259" key="4">
    <source>
        <dbReference type="PROSITE" id="PS51710"/>
    </source>
</evidence>
<dbReference type="STRING" id="1618573.UT19_C0003G0057"/>
<dbReference type="EMBL" id="LBVW01000003">
    <property type="protein sequence ID" value="KKQ94252.1"/>
    <property type="molecule type" value="Genomic_DNA"/>
</dbReference>
<dbReference type="Gene3D" id="3.10.20.30">
    <property type="match status" value="1"/>
</dbReference>
<dbReference type="PRINTS" id="PR00326">
    <property type="entry name" value="GTP1OBG"/>
</dbReference>
<dbReference type="PROSITE" id="PS00905">
    <property type="entry name" value="GTP1_OBG"/>
    <property type="match status" value="1"/>
</dbReference>
<keyword evidence="2" id="KW-0460">Magnesium</keyword>